<dbReference type="InterPro" id="IPR005331">
    <property type="entry name" value="Sulfotransferase"/>
</dbReference>
<keyword evidence="10" id="KW-0732">Signal</keyword>
<evidence type="ECO:0000256" key="4">
    <source>
        <dbReference type="ARBA" id="ARBA00022692"/>
    </source>
</evidence>
<feature type="signal peptide" evidence="10">
    <location>
        <begin position="1"/>
        <end position="21"/>
    </location>
</feature>
<dbReference type="Pfam" id="PF03567">
    <property type="entry name" value="Sulfotransfer_2"/>
    <property type="match status" value="1"/>
</dbReference>
<keyword evidence="6" id="KW-1133">Transmembrane helix</keyword>
<evidence type="ECO:0000256" key="7">
    <source>
        <dbReference type="ARBA" id="ARBA00023034"/>
    </source>
</evidence>
<evidence type="ECO:0000313" key="11">
    <source>
        <dbReference type="EMBL" id="CAD9427873.1"/>
    </source>
</evidence>
<gene>
    <name evidence="11" type="ORF">DSPE1174_LOCUS15273</name>
</gene>
<protein>
    <submittedName>
        <fullName evidence="11">Uncharacterized protein</fullName>
    </submittedName>
</protein>
<name>A0A7S2CJM8_9STRA</name>
<comment type="subcellular location">
    <subcellularLocation>
        <location evidence="1">Golgi apparatus membrane</location>
        <topology evidence="1">Single-pass type II membrane protein</topology>
    </subcellularLocation>
</comment>
<dbReference type="InterPro" id="IPR027417">
    <property type="entry name" value="P-loop_NTPase"/>
</dbReference>
<dbReference type="GO" id="GO:0000139">
    <property type="term" value="C:Golgi membrane"/>
    <property type="evidence" value="ECO:0007669"/>
    <property type="project" value="UniProtKB-SubCell"/>
</dbReference>
<keyword evidence="4" id="KW-0812">Transmembrane</keyword>
<keyword evidence="5" id="KW-0735">Signal-anchor</keyword>
<evidence type="ECO:0000256" key="6">
    <source>
        <dbReference type="ARBA" id="ARBA00022989"/>
    </source>
</evidence>
<evidence type="ECO:0000256" key="2">
    <source>
        <dbReference type="ARBA" id="ARBA00010569"/>
    </source>
</evidence>
<evidence type="ECO:0000256" key="9">
    <source>
        <dbReference type="ARBA" id="ARBA00023180"/>
    </source>
</evidence>
<evidence type="ECO:0000256" key="1">
    <source>
        <dbReference type="ARBA" id="ARBA00004323"/>
    </source>
</evidence>
<dbReference type="InterPro" id="IPR007734">
    <property type="entry name" value="Heparan_SO4_2-O-STrfase"/>
</dbReference>
<keyword evidence="9" id="KW-0325">Glycoprotein</keyword>
<evidence type="ECO:0000256" key="5">
    <source>
        <dbReference type="ARBA" id="ARBA00022968"/>
    </source>
</evidence>
<organism evidence="11">
    <name type="scientific">Octactis speculum</name>
    <dbReference type="NCBI Taxonomy" id="3111310"/>
    <lineage>
        <taxon>Eukaryota</taxon>
        <taxon>Sar</taxon>
        <taxon>Stramenopiles</taxon>
        <taxon>Ochrophyta</taxon>
        <taxon>Dictyochophyceae</taxon>
        <taxon>Dictyochales</taxon>
        <taxon>Dictyochaceae</taxon>
        <taxon>Octactis</taxon>
    </lineage>
</organism>
<keyword evidence="3" id="KW-0808">Transferase</keyword>
<reference evidence="11" key="1">
    <citation type="submission" date="2021-01" db="EMBL/GenBank/DDBJ databases">
        <authorList>
            <person name="Corre E."/>
            <person name="Pelletier E."/>
            <person name="Niang G."/>
            <person name="Scheremetjew M."/>
            <person name="Finn R."/>
            <person name="Kale V."/>
            <person name="Holt S."/>
            <person name="Cochrane G."/>
            <person name="Meng A."/>
            <person name="Brown T."/>
            <person name="Cohen L."/>
        </authorList>
    </citation>
    <scope>NUCLEOTIDE SEQUENCE</scope>
    <source>
        <strain evidence="11">CCMP1381</strain>
    </source>
</reference>
<comment type="similarity">
    <text evidence="2">Belongs to the sulfotransferase 3 family.</text>
</comment>
<dbReference type="AlphaFoldDB" id="A0A7S2CJM8"/>
<feature type="chain" id="PRO_5030818116" evidence="10">
    <location>
        <begin position="22"/>
        <end position="385"/>
    </location>
</feature>
<dbReference type="PANTHER" id="PTHR12129">
    <property type="entry name" value="HEPARAN SULFATE 2-O-SULFOTRANSFERASE"/>
    <property type="match status" value="1"/>
</dbReference>
<evidence type="ECO:0000256" key="10">
    <source>
        <dbReference type="SAM" id="SignalP"/>
    </source>
</evidence>
<dbReference type="Gene3D" id="3.40.50.300">
    <property type="entry name" value="P-loop containing nucleotide triphosphate hydrolases"/>
    <property type="match status" value="1"/>
</dbReference>
<dbReference type="SUPFAM" id="SSF52540">
    <property type="entry name" value="P-loop containing nucleoside triphosphate hydrolases"/>
    <property type="match status" value="1"/>
</dbReference>
<keyword evidence="8" id="KW-0472">Membrane</keyword>
<evidence type="ECO:0000256" key="3">
    <source>
        <dbReference type="ARBA" id="ARBA00022679"/>
    </source>
</evidence>
<proteinExistence type="inferred from homology"/>
<accession>A0A7S2CJM8</accession>
<sequence>MPSLPVSFLFFFALPVFVGQAKNLESVEERVECAPRLNVKDLVYNRIPKAGSGTMLKIFKDFSDELCYFVGSSSSVHVRAGNIDHEKRVCEGIIDKSEGELHLLDHCHGTFRRNVRVAHYFYVDCTLYPHRRRSPSDPGYINVIRNPISRCNSRFSYDHEMKKKKSTYSGSLDECMSQGLAHCSFEQWAAARLTVANGQNHPKHIKGLYPSARDGEELNATKLFFHLDELDAASEGPFRQAPWSRELNTLDECSTNYQTRFFCGTHPDCLQPGPLMLQRAKENIRKHYIFVGLMEEMEITQRILHHLLPQYIGVVNDLPCQKCRTGGHKAHVDIPEHGILSESNQAILERLNAQDLELYQFVKERFYRVDACVNASITMPSAVPK</sequence>
<dbReference type="PANTHER" id="PTHR12129:SF15">
    <property type="entry name" value="URONYL 2-SULFOTRANSFERASE"/>
    <property type="match status" value="1"/>
</dbReference>
<evidence type="ECO:0000256" key="8">
    <source>
        <dbReference type="ARBA" id="ARBA00023136"/>
    </source>
</evidence>
<dbReference type="GO" id="GO:0008146">
    <property type="term" value="F:sulfotransferase activity"/>
    <property type="evidence" value="ECO:0007669"/>
    <property type="project" value="InterPro"/>
</dbReference>
<dbReference type="EMBL" id="HBGS01029980">
    <property type="protein sequence ID" value="CAD9427873.1"/>
    <property type="molecule type" value="Transcribed_RNA"/>
</dbReference>
<keyword evidence="7" id="KW-0333">Golgi apparatus</keyword>